<keyword evidence="4" id="KW-1185">Reference proteome</keyword>
<dbReference type="OrthoDB" id="5146456at2"/>
<proteinExistence type="predicted"/>
<dbReference type="EMBL" id="FYEZ01000002">
    <property type="protein sequence ID" value="SNC71860.1"/>
    <property type="molecule type" value="Genomic_DNA"/>
</dbReference>
<feature type="compositionally biased region" description="Low complexity" evidence="2">
    <location>
        <begin position="163"/>
        <end position="188"/>
    </location>
</feature>
<dbReference type="InterPro" id="IPR023365">
    <property type="entry name" value="Sortase_dom-sf"/>
</dbReference>
<dbReference type="CDD" id="cd05829">
    <property type="entry name" value="Sortase_F"/>
    <property type="match status" value="1"/>
</dbReference>
<dbReference type="AlphaFoldDB" id="A0A212U139"/>
<evidence type="ECO:0000313" key="4">
    <source>
        <dbReference type="Proteomes" id="UP000198122"/>
    </source>
</evidence>
<sequence length="343" mass="34003">MSNKAMTVGGLGLAGAGVVVLAGSALGWFDGGEPPVEEHSPVVAASPEAGESSEGSSSSSSESSTGSSSSSSTGSSSSSSTSSSSSPDSSSSSPSTAPTSETSAAEASTAEKSASVVPAAPTSKEPTGAPTTSQEAPEPAPTTESSTAAPSPSSKEEAPEPAPSTSSAAPSPSSSKPAPSPSSAQPAPDSGNVAQPGDPVAAPTRLKIPSIGFDREVSEVGLTSKGTLNPPPGITGWYGKTVKPGENGVSVIAGHVTYGPPDVFYHLPNVKVGEKFTMTDANGKEREWKVTVVEEIDKVALSKDSRIWGDSPTPKVALVTCDPDSPRTGGHSSINVFVLAEPA</sequence>
<accession>A0A212U139</accession>
<organism evidence="3 4">
    <name type="scientific">Kytococcus aerolatus</name>
    <dbReference type="NCBI Taxonomy" id="592308"/>
    <lineage>
        <taxon>Bacteria</taxon>
        <taxon>Bacillati</taxon>
        <taxon>Actinomycetota</taxon>
        <taxon>Actinomycetes</taxon>
        <taxon>Micrococcales</taxon>
        <taxon>Kytococcaceae</taxon>
        <taxon>Kytococcus</taxon>
    </lineage>
</organism>
<feature type="region of interest" description="Disordered" evidence="2">
    <location>
        <begin position="26"/>
        <end position="207"/>
    </location>
</feature>
<dbReference type="Proteomes" id="UP000198122">
    <property type="component" value="Unassembled WGS sequence"/>
</dbReference>
<keyword evidence="1" id="KW-0378">Hydrolase</keyword>
<reference evidence="3 4" key="1">
    <citation type="submission" date="2017-06" db="EMBL/GenBank/DDBJ databases">
        <authorList>
            <person name="Kim H.J."/>
            <person name="Triplett B.A."/>
        </authorList>
    </citation>
    <scope>NUCLEOTIDE SEQUENCE [LARGE SCALE GENOMIC DNA]</scope>
    <source>
        <strain evidence="3 4">DSM 22179</strain>
    </source>
</reference>
<dbReference type="GO" id="GO:0016787">
    <property type="term" value="F:hydrolase activity"/>
    <property type="evidence" value="ECO:0007669"/>
    <property type="project" value="UniProtKB-KW"/>
</dbReference>
<protein>
    <submittedName>
        <fullName evidence="3">LPXTG-site transpeptidase (Sortase) family protein</fullName>
    </submittedName>
</protein>
<name>A0A212U139_9MICO</name>
<evidence type="ECO:0000313" key="3">
    <source>
        <dbReference type="EMBL" id="SNC71860.1"/>
    </source>
</evidence>
<evidence type="ECO:0000256" key="1">
    <source>
        <dbReference type="ARBA" id="ARBA00022801"/>
    </source>
</evidence>
<feature type="compositionally biased region" description="Low complexity" evidence="2">
    <location>
        <begin position="129"/>
        <end position="153"/>
    </location>
</feature>
<dbReference type="SUPFAM" id="SSF63817">
    <property type="entry name" value="Sortase"/>
    <property type="match status" value="1"/>
</dbReference>
<gene>
    <name evidence="3" type="ORF">SAMN05445756_1641</name>
</gene>
<dbReference type="Pfam" id="PF04203">
    <property type="entry name" value="Sortase"/>
    <property type="match status" value="1"/>
</dbReference>
<dbReference type="Gene3D" id="2.40.260.10">
    <property type="entry name" value="Sortase"/>
    <property type="match status" value="1"/>
</dbReference>
<evidence type="ECO:0000256" key="2">
    <source>
        <dbReference type="SAM" id="MobiDB-lite"/>
    </source>
</evidence>
<dbReference type="InterPro" id="IPR005754">
    <property type="entry name" value="Sortase"/>
</dbReference>
<dbReference type="InterPro" id="IPR042001">
    <property type="entry name" value="Sortase_F"/>
</dbReference>
<feature type="compositionally biased region" description="Low complexity" evidence="2">
    <location>
        <begin position="44"/>
        <end position="115"/>
    </location>
</feature>